<protein>
    <recommendedName>
        <fullName evidence="3">GPAT2 acyltransferase</fullName>
    </recommendedName>
</protein>
<evidence type="ECO:0008006" key="3">
    <source>
        <dbReference type="Google" id="ProtNLM"/>
    </source>
</evidence>
<dbReference type="GO" id="GO:0008654">
    <property type="term" value="P:phospholipid biosynthetic process"/>
    <property type="evidence" value="ECO:0007669"/>
    <property type="project" value="TreeGrafter"/>
</dbReference>
<evidence type="ECO:0000313" key="1">
    <source>
        <dbReference type="Ensembl" id="ENSZLMP00000013224.1"/>
    </source>
</evidence>
<sequence>MTPPRIQTWISHSGPKLEVFIPFLGKYHRPVSGRCCQTCTPRSWDGFYPEDLAALGFRDVSRVRETDTRFRGWLVRRVCGFLAAWEWKIPAETPRELLMRICSSRRVQDAASSQDPRSRGNEGSQRCWKEEICRILGEIQAPLSPLLLRLCHWLLPKLLTRLFLSVQLHWGQLEMVLRAARTVWSPARAWPGTLSPWNAGNSPQDPLLAAQGAAGVPVQPPVPGGWATPVLCPPFPGDWAAQGDGGHLAQPLPPVRQRCEMFPEDPRGCSSCPRCSSLSRSLLQRLGGIFLPSGMAQTLSDRDEGLPGAVLDAVSAVWAEKSLWST</sequence>
<dbReference type="PANTHER" id="PTHR12563:SF15">
    <property type="entry name" value="GLYCEROL-3-PHOSPHATE ACYLTRANSFERASE 2, MITOCHONDRIAL"/>
    <property type="match status" value="1"/>
</dbReference>
<dbReference type="Proteomes" id="UP000694401">
    <property type="component" value="Unassembled WGS sequence"/>
</dbReference>
<dbReference type="GO" id="GO:0031966">
    <property type="term" value="C:mitochondrial membrane"/>
    <property type="evidence" value="ECO:0007669"/>
    <property type="project" value="TreeGrafter"/>
</dbReference>
<organism evidence="1 2">
    <name type="scientific">Zosterops lateralis melanops</name>
    <dbReference type="NCBI Taxonomy" id="1220523"/>
    <lineage>
        <taxon>Eukaryota</taxon>
        <taxon>Metazoa</taxon>
        <taxon>Chordata</taxon>
        <taxon>Craniata</taxon>
        <taxon>Vertebrata</taxon>
        <taxon>Euteleostomi</taxon>
        <taxon>Archelosauria</taxon>
        <taxon>Archosauria</taxon>
        <taxon>Dinosauria</taxon>
        <taxon>Saurischia</taxon>
        <taxon>Theropoda</taxon>
        <taxon>Coelurosauria</taxon>
        <taxon>Aves</taxon>
        <taxon>Neognathae</taxon>
        <taxon>Neoaves</taxon>
        <taxon>Telluraves</taxon>
        <taxon>Australaves</taxon>
        <taxon>Passeriformes</taxon>
        <taxon>Sylvioidea</taxon>
        <taxon>Zosteropidae</taxon>
        <taxon>Zosterops</taxon>
    </lineage>
</organism>
<name>A0A8D2QRW1_ZOSLA</name>
<dbReference type="AlphaFoldDB" id="A0A8D2QRW1"/>
<dbReference type="PANTHER" id="PTHR12563">
    <property type="entry name" value="GLYCEROL-3-PHOSPHATE ACYLTRANSFERASE"/>
    <property type="match status" value="1"/>
</dbReference>
<dbReference type="GO" id="GO:0006072">
    <property type="term" value="P:glycerol-3-phosphate metabolic process"/>
    <property type="evidence" value="ECO:0007669"/>
    <property type="project" value="TreeGrafter"/>
</dbReference>
<evidence type="ECO:0000313" key="2">
    <source>
        <dbReference type="Proteomes" id="UP000694401"/>
    </source>
</evidence>
<keyword evidence="2" id="KW-1185">Reference proteome</keyword>
<dbReference type="GO" id="GO:0004366">
    <property type="term" value="F:glycerol-3-phosphate O-acyltransferase activity"/>
    <property type="evidence" value="ECO:0007669"/>
    <property type="project" value="TreeGrafter"/>
</dbReference>
<dbReference type="Ensembl" id="ENSZLMT00000013587.1">
    <property type="protein sequence ID" value="ENSZLMP00000013224.1"/>
    <property type="gene ID" value="ENSZLMG00000009227.1"/>
</dbReference>
<accession>A0A8D2QRW1</accession>
<reference evidence="1" key="2">
    <citation type="submission" date="2025-09" db="UniProtKB">
        <authorList>
            <consortium name="Ensembl"/>
        </authorList>
    </citation>
    <scope>IDENTIFICATION</scope>
</reference>
<dbReference type="GO" id="GO:0006631">
    <property type="term" value="P:fatty acid metabolic process"/>
    <property type="evidence" value="ECO:0007669"/>
    <property type="project" value="TreeGrafter"/>
</dbReference>
<dbReference type="GO" id="GO:0019432">
    <property type="term" value="P:triglyceride biosynthetic process"/>
    <property type="evidence" value="ECO:0007669"/>
    <property type="project" value="TreeGrafter"/>
</dbReference>
<proteinExistence type="predicted"/>
<reference evidence="1" key="1">
    <citation type="submission" date="2025-08" db="UniProtKB">
        <authorList>
            <consortium name="Ensembl"/>
        </authorList>
    </citation>
    <scope>IDENTIFICATION</scope>
</reference>
<dbReference type="GO" id="GO:0034587">
    <property type="term" value="P:piRNA processing"/>
    <property type="evidence" value="ECO:0007669"/>
    <property type="project" value="TreeGrafter"/>
</dbReference>
<dbReference type="InterPro" id="IPR022284">
    <property type="entry name" value="GPAT/DHAPAT"/>
</dbReference>